<evidence type="ECO:0000256" key="3">
    <source>
        <dbReference type="ARBA" id="ARBA00022833"/>
    </source>
</evidence>
<evidence type="ECO:0000256" key="6">
    <source>
        <dbReference type="ARBA" id="ARBA00023163"/>
    </source>
</evidence>
<dbReference type="GO" id="GO:0000981">
    <property type="term" value="F:DNA-binding transcription factor activity, RNA polymerase II-specific"/>
    <property type="evidence" value="ECO:0007669"/>
    <property type="project" value="TreeGrafter"/>
</dbReference>
<dbReference type="SMART" id="SM00906">
    <property type="entry name" value="Fungal_trans"/>
    <property type="match status" value="1"/>
</dbReference>
<dbReference type="STRING" id="1380566.A0A179FK04"/>
<proteinExistence type="predicted"/>
<dbReference type="PANTHER" id="PTHR47782">
    <property type="entry name" value="ZN(II)2CYS6 TRANSCRIPTION FACTOR (EUROFUNG)-RELATED"/>
    <property type="match status" value="1"/>
</dbReference>
<dbReference type="Proteomes" id="UP000078397">
    <property type="component" value="Unassembled WGS sequence"/>
</dbReference>
<dbReference type="CDD" id="cd12148">
    <property type="entry name" value="fungal_TF_MHR"/>
    <property type="match status" value="1"/>
</dbReference>
<evidence type="ECO:0000256" key="7">
    <source>
        <dbReference type="ARBA" id="ARBA00023242"/>
    </source>
</evidence>
<keyword evidence="4" id="KW-0805">Transcription regulation</keyword>
<dbReference type="InterPro" id="IPR007219">
    <property type="entry name" value="XnlR_reg_dom"/>
</dbReference>
<dbReference type="PANTHER" id="PTHR47782:SF12">
    <property type="entry name" value="ZN(II)2CYS6 TRANSCRIPTION FACTOR (EUROFUNG)"/>
    <property type="match status" value="1"/>
</dbReference>
<dbReference type="GO" id="GO:0043565">
    <property type="term" value="F:sequence-specific DNA binding"/>
    <property type="evidence" value="ECO:0007669"/>
    <property type="project" value="TreeGrafter"/>
</dbReference>
<dbReference type="AlphaFoldDB" id="A0A179FK04"/>
<dbReference type="Pfam" id="PF04082">
    <property type="entry name" value="Fungal_trans"/>
    <property type="match status" value="1"/>
</dbReference>
<dbReference type="GO" id="GO:0005634">
    <property type="term" value="C:nucleus"/>
    <property type="evidence" value="ECO:0007669"/>
    <property type="project" value="UniProtKB-SubCell"/>
</dbReference>
<evidence type="ECO:0000256" key="5">
    <source>
        <dbReference type="ARBA" id="ARBA00023125"/>
    </source>
</evidence>
<organism evidence="9 10">
    <name type="scientific">Pochonia chlamydosporia 170</name>
    <dbReference type="NCBI Taxonomy" id="1380566"/>
    <lineage>
        <taxon>Eukaryota</taxon>
        <taxon>Fungi</taxon>
        <taxon>Dikarya</taxon>
        <taxon>Ascomycota</taxon>
        <taxon>Pezizomycotina</taxon>
        <taxon>Sordariomycetes</taxon>
        <taxon>Hypocreomycetidae</taxon>
        <taxon>Hypocreales</taxon>
        <taxon>Clavicipitaceae</taxon>
        <taxon>Pochonia</taxon>
    </lineage>
</organism>
<reference evidence="9 10" key="1">
    <citation type="journal article" date="2016" name="PLoS Pathog.">
        <title>Biosynthesis of antibiotic leucinostatins in bio-control fungus Purpureocillium lilacinum and their inhibition on phytophthora revealed by genome mining.</title>
        <authorList>
            <person name="Wang G."/>
            <person name="Liu Z."/>
            <person name="Lin R."/>
            <person name="Li E."/>
            <person name="Mao Z."/>
            <person name="Ling J."/>
            <person name="Yang Y."/>
            <person name="Yin W.B."/>
            <person name="Xie B."/>
        </authorList>
    </citation>
    <scope>NUCLEOTIDE SEQUENCE [LARGE SCALE GENOMIC DNA]</scope>
    <source>
        <strain evidence="9">170</strain>
    </source>
</reference>
<keyword evidence="3" id="KW-0862">Zinc</keyword>
<name>A0A179FK04_METCM</name>
<dbReference type="GO" id="GO:0008270">
    <property type="term" value="F:zinc ion binding"/>
    <property type="evidence" value="ECO:0007669"/>
    <property type="project" value="InterPro"/>
</dbReference>
<keyword evidence="6" id="KW-0804">Transcription</keyword>
<dbReference type="GeneID" id="28850399"/>
<dbReference type="InterPro" id="IPR052202">
    <property type="entry name" value="Yeast_MetPath_Reg"/>
</dbReference>
<dbReference type="KEGG" id="pchm:VFPPC_07569"/>
<evidence type="ECO:0000256" key="4">
    <source>
        <dbReference type="ARBA" id="ARBA00023015"/>
    </source>
</evidence>
<dbReference type="GO" id="GO:0006351">
    <property type="term" value="P:DNA-templated transcription"/>
    <property type="evidence" value="ECO:0007669"/>
    <property type="project" value="InterPro"/>
</dbReference>
<dbReference type="GO" id="GO:0045944">
    <property type="term" value="P:positive regulation of transcription by RNA polymerase II"/>
    <property type="evidence" value="ECO:0007669"/>
    <property type="project" value="TreeGrafter"/>
</dbReference>
<dbReference type="RefSeq" id="XP_018143032.1">
    <property type="nucleotide sequence ID" value="XM_018286405.1"/>
</dbReference>
<evidence type="ECO:0000256" key="1">
    <source>
        <dbReference type="ARBA" id="ARBA00004123"/>
    </source>
</evidence>
<evidence type="ECO:0000259" key="8">
    <source>
        <dbReference type="SMART" id="SM00906"/>
    </source>
</evidence>
<evidence type="ECO:0000256" key="2">
    <source>
        <dbReference type="ARBA" id="ARBA00022723"/>
    </source>
</evidence>
<accession>A0A179FK04</accession>
<sequence length="560" mass="62692">MFVPVGDGDGDDAVIGEDPLGNLSYFLRGQHKNNPTGGSDSPPTLPHTLDDELRQILSEGNAEYRLGPTSGFAFASLTQSKLGGLAIDKSDQPVEGTTDQDDLGELAFHSPLDLLNPNIFDHTEVPKSCDPGSAPGFGMSSAMGFTDHATNLDPRLDMQHVHRLVEVYFAHSHILYPVIDRREFMSSLESFQEEPEHGSPQTPMSLFRIWMILAIGSAAYCSVDMTAAQEHTKHYNKALSYSDAAVTANSMAAIEVIILRVTYSLFNQLEANTWLLVGVAVRIALGMGLQSSATYQGLPFNMVERRKRLFFSLYMMDRVISTTLGRPFAIDDEDIDISPFVVTNDEEAHIGEADSQKSLDLSSMAIPLHILKLRRISSRIQALLYTNKHKDDQVNDEKDEIIHGIHKDLIQWRRDMPFPLPKIDAPVPHFTSTWYDFNYHTHLAILYRPTPLLPTLDERRMKILTDAASSSIRLASSMYRQGIFSHHWLNLHAVYMSTVTLVYVIAVQLDDSTKHLVRTKAAEDVQLALQLFESMGLRYPAARRAKALFSVILRRCHEVG</sequence>
<keyword evidence="2" id="KW-0479">Metal-binding</keyword>
<keyword evidence="10" id="KW-1185">Reference proteome</keyword>
<dbReference type="OrthoDB" id="25921at2759"/>
<dbReference type="EMBL" id="LSBJ02000004">
    <property type="protein sequence ID" value="OAQ65945.1"/>
    <property type="molecule type" value="Genomic_DNA"/>
</dbReference>
<keyword evidence="7" id="KW-0539">Nucleus</keyword>
<protein>
    <submittedName>
        <fullName evidence="9">C6 zinc finger domain-containing protein</fullName>
    </submittedName>
</protein>
<gene>
    <name evidence="9" type="ORF">VFPPC_07569</name>
</gene>
<comment type="subcellular location">
    <subcellularLocation>
        <location evidence="1">Nucleus</location>
    </subcellularLocation>
</comment>
<keyword evidence="5" id="KW-0238">DNA-binding</keyword>
<feature type="domain" description="Xylanolytic transcriptional activator regulatory" evidence="8">
    <location>
        <begin position="273"/>
        <end position="346"/>
    </location>
</feature>
<comment type="caution">
    <text evidence="9">The sequence shown here is derived from an EMBL/GenBank/DDBJ whole genome shotgun (WGS) entry which is preliminary data.</text>
</comment>
<evidence type="ECO:0000313" key="9">
    <source>
        <dbReference type="EMBL" id="OAQ65945.1"/>
    </source>
</evidence>
<evidence type="ECO:0000313" key="10">
    <source>
        <dbReference type="Proteomes" id="UP000078397"/>
    </source>
</evidence>